<dbReference type="OrthoDB" id="9848298at2"/>
<dbReference type="AlphaFoldDB" id="A0A1H8NVP2"/>
<proteinExistence type="predicted"/>
<keyword evidence="3" id="KW-1185">Reference proteome</keyword>
<dbReference type="EMBL" id="FODJ01000006">
    <property type="protein sequence ID" value="SEO33644.1"/>
    <property type="molecule type" value="Genomic_DNA"/>
</dbReference>
<organism evidence="2 3">
    <name type="scientific">Amphibacillus marinus</name>
    <dbReference type="NCBI Taxonomy" id="872970"/>
    <lineage>
        <taxon>Bacteria</taxon>
        <taxon>Bacillati</taxon>
        <taxon>Bacillota</taxon>
        <taxon>Bacilli</taxon>
        <taxon>Bacillales</taxon>
        <taxon>Bacillaceae</taxon>
        <taxon>Amphibacillus</taxon>
    </lineage>
</organism>
<sequence>MKKICTILICMVLFFSNVGFISANQLNEDESSLYVEVVQELNDEGMIEATIITENGSNEVVYNPENGETYLDGVLLEVNFEEADIQVQPFSNDPGGSGNGGLFYLGTTRNYVPVGTTISVAAGLITIWTGFPTSKIIQSIIVVAGGTAMTKLDKVLEVETKQYRTTKKVQDSGMCYPQYKYQNQTRYIYKGKYSKWNIGALFLGSKPC</sequence>
<reference evidence="2 3" key="1">
    <citation type="submission" date="2016-10" db="EMBL/GenBank/DDBJ databases">
        <authorList>
            <person name="de Groot N.N."/>
        </authorList>
    </citation>
    <scope>NUCLEOTIDE SEQUENCE [LARGE SCALE GENOMIC DNA]</scope>
    <source>
        <strain evidence="2 3">CGMCC 1.10434</strain>
    </source>
</reference>
<keyword evidence="1" id="KW-0732">Signal</keyword>
<dbReference type="RefSeq" id="WP_091497481.1">
    <property type="nucleotide sequence ID" value="NZ_FODJ01000006.1"/>
</dbReference>
<dbReference type="STRING" id="872970.SAMN04488134_106119"/>
<protein>
    <submittedName>
        <fullName evidence="2">Uncharacterized protein</fullName>
    </submittedName>
</protein>
<dbReference type="Proteomes" id="UP000199300">
    <property type="component" value="Unassembled WGS sequence"/>
</dbReference>
<evidence type="ECO:0000256" key="1">
    <source>
        <dbReference type="SAM" id="SignalP"/>
    </source>
</evidence>
<accession>A0A1H8NVP2</accession>
<gene>
    <name evidence="2" type="ORF">SAMN04488134_106119</name>
</gene>
<name>A0A1H8NVP2_9BACI</name>
<feature type="signal peptide" evidence="1">
    <location>
        <begin position="1"/>
        <end position="23"/>
    </location>
</feature>
<evidence type="ECO:0000313" key="3">
    <source>
        <dbReference type="Proteomes" id="UP000199300"/>
    </source>
</evidence>
<evidence type="ECO:0000313" key="2">
    <source>
        <dbReference type="EMBL" id="SEO33644.1"/>
    </source>
</evidence>
<feature type="chain" id="PRO_5011491679" evidence="1">
    <location>
        <begin position="24"/>
        <end position="208"/>
    </location>
</feature>